<dbReference type="PROSITE" id="PS50929">
    <property type="entry name" value="ABC_TM1F"/>
    <property type="match status" value="1"/>
</dbReference>
<accession>A0A5C6F5R0</accession>
<evidence type="ECO:0000313" key="8">
    <source>
        <dbReference type="Proteomes" id="UP000317977"/>
    </source>
</evidence>
<dbReference type="AlphaFoldDB" id="A0A5C6F5R0"/>
<reference evidence="7 8" key="1">
    <citation type="submission" date="2019-02" db="EMBL/GenBank/DDBJ databases">
        <title>Deep-cultivation of Planctomycetes and their phenomic and genomic characterization uncovers novel biology.</title>
        <authorList>
            <person name="Wiegand S."/>
            <person name="Jogler M."/>
            <person name="Boedeker C."/>
            <person name="Pinto D."/>
            <person name="Vollmers J."/>
            <person name="Rivas-Marin E."/>
            <person name="Kohn T."/>
            <person name="Peeters S.H."/>
            <person name="Heuer A."/>
            <person name="Rast P."/>
            <person name="Oberbeckmann S."/>
            <person name="Bunk B."/>
            <person name="Jeske O."/>
            <person name="Meyerdierks A."/>
            <person name="Storesund J.E."/>
            <person name="Kallscheuer N."/>
            <person name="Luecker S."/>
            <person name="Lage O.M."/>
            <person name="Pohl T."/>
            <person name="Merkel B.J."/>
            <person name="Hornburger P."/>
            <person name="Mueller R.-W."/>
            <person name="Bruemmer F."/>
            <person name="Labrenz M."/>
            <person name="Spormann A.M."/>
            <person name="Op Den Camp H."/>
            <person name="Overmann J."/>
            <person name="Amann R."/>
            <person name="Jetten M.S.M."/>
            <person name="Mascher T."/>
            <person name="Medema M.H."/>
            <person name="Devos D.P."/>
            <person name="Kaster A.-K."/>
            <person name="Ovreas L."/>
            <person name="Rohde M."/>
            <person name="Galperin M.Y."/>
            <person name="Jogler C."/>
        </authorList>
    </citation>
    <scope>NUCLEOTIDE SEQUENCE [LARGE SCALE GENOMIC DNA]</scope>
    <source>
        <strain evidence="7 8">Poly59</strain>
    </source>
</reference>
<dbReference type="Gene3D" id="1.20.1560.10">
    <property type="entry name" value="ABC transporter type 1, transmembrane domain"/>
    <property type="match status" value="1"/>
</dbReference>
<dbReference type="EC" id="3.6.3.-" evidence="7"/>
<keyword evidence="7" id="KW-0067">ATP-binding</keyword>
<dbReference type="Gene3D" id="3.40.50.300">
    <property type="entry name" value="P-loop containing nucleotide triphosphate hydrolases"/>
    <property type="match status" value="1"/>
</dbReference>
<dbReference type="SUPFAM" id="SSF90123">
    <property type="entry name" value="ABC transporter transmembrane region"/>
    <property type="match status" value="1"/>
</dbReference>
<keyword evidence="7" id="KW-0547">Nucleotide-binding</keyword>
<feature type="transmembrane region" description="Helical" evidence="5">
    <location>
        <begin position="407"/>
        <end position="430"/>
    </location>
</feature>
<proteinExistence type="predicted"/>
<dbReference type="InterPro" id="IPR011527">
    <property type="entry name" value="ABC1_TM_dom"/>
</dbReference>
<feature type="transmembrane region" description="Helical" evidence="5">
    <location>
        <begin position="293"/>
        <end position="315"/>
    </location>
</feature>
<evidence type="ECO:0000256" key="4">
    <source>
        <dbReference type="ARBA" id="ARBA00023136"/>
    </source>
</evidence>
<dbReference type="Pfam" id="PF00664">
    <property type="entry name" value="ABC_membrane"/>
    <property type="match status" value="1"/>
</dbReference>
<organism evidence="7 8">
    <name type="scientific">Rubripirellula reticaptiva</name>
    <dbReference type="NCBI Taxonomy" id="2528013"/>
    <lineage>
        <taxon>Bacteria</taxon>
        <taxon>Pseudomonadati</taxon>
        <taxon>Planctomycetota</taxon>
        <taxon>Planctomycetia</taxon>
        <taxon>Pirellulales</taxon>
        <taxon>Pirellulaceae</taxon>
        <taxon>Rubripirellula</taxon>
    </lineage>
</organism>
<name>A0A5C6F5R0_9BACT</name>
<keyword evidence="2 5" id="KW-0812">Transmembrane</keyword>
<dbReference type="RefSeq" id="WP_146534002.1">
    <property type="nucleotide sequence ID" value="NZ_SJPX01000002.1"/>
</dbReference>
<dbReference type="EMBL" id="SJPX01000002">
    <property type="protein sequence ID" value="TWU55890.1"/>
    <property type="molecule type" value="Genomic_DNA"/>
</dbReference>
<sequence length="703" mass="76355">MPDFNDQTTPSEGTLFRVLTRVGISLGTTIQRADWWAAETSAGDRGYDPLDSLIASAKHAGILLNETTFESASEVFGFLREEIPILICNADGSFSVLEKLSGRRIQASLVGDRTESRTYTNRQLRKLLIATPGPRCFSCKRELQCDSISAADGHHAHDGHHHHAHPSPLRRFIGLLNLDRRDIWSVVLFAFVAGLLSLASPLAIESLVNVVSWGTYLQPLIVLGLMLLACLGLAGVLKVLQTVVVEMIQRRQFVRIVSDLAHRFPRANQASLVGEYPRELANRVFDIMTIQKATAVLLLDGVTIVLTTLLGMILLAFYHPFLLGFDIVLLISMISITWVLGRGGIRTSIEESITKYRVVHWLQDVIASPSIFKTGGGETLAIQRANQLSADYIRARQGQFRVVIRQVTFAVALQVLASTAVLALGGWLVISGQLTLGQLVASELVVTVVVGAFAKAGKSLEKFYDLMAGIDKVGHLIDIQVDPRHELTDLAVGPAEVSWTDLVFSENSSKSKVPSSAIEAGTRVALVGDDVTGRQRLSRTLAGLLEPTSGTAQIAGLDAASFATGDASRLIGYAGRNDIFHGTLRENVDLGHSGIGQSRILEALKQVGLDKAVLQLPDGIQTRLQTGGYPLTEIHAKQLSLVRAIVAAPKLLIVDGLLDELSSEDRQLVWQAIAATDVPWTLIINTNRDDVAKLCDVQIAVRR</sequence>
<keyword evidence="7" id="KW-0378">Hydrolase</keyword>
<keyword evidence="8" id="KW-1185">Reference proteome</keyword>
<keyword evidence="3 5" id="KW-1133">Transmembrane helix</keyword>
<keyword evidence="4 5" id="KW-0472">Membrane</keyword>
<dbReference type="InterPro" id="IPR003439">
    <property type="entry name" value="ABC_transporter-like_ATP-bd"/>
</dbReference>
<evidence type="ECO:0000313" key="7">
    <source>
        <dbReference type="EMBL" id="TWU55890.1"/>
    </source>
</evidence>
<feature type="transmembrane region" description="Helical" evidence="5">
    <location>
        <begin position="216"/>
        <end position="240"/>
    </location>
</feature>
<dbReference type="InterPro" id="IPR039421">
    <property type="entry name" value="Type_1_exporter"/>
</dbReference>
<comment type="subcellular location">
    <subcellularLocation>
        <location evidence="1">Cell membrane</location>
        <topology evidence="1">Multi-pass membrane protein</topology>
    </subcellularLocation>
</comment>
<protein>
    <submittedName>
        <fullName evidence="7">Putative multidrug export ATP-binding/permease protein</fullName>
        <ecNumber evidence="7">3.6.3.-</ecNumber>
    </submittedName>
</protein>
<evidence type="ECO:0000256" key="5">
    <source>
        <dbReference type="SAM" id="Phobius"/>
    </source>
</evidence>
<comment type="caution">
    <text evidence="7">The sequence shown here is derived from an EMBL/GenBank/DDBJ whole genome shotgun (WGS) entry which is preliminary data.</text>
</comment>
<dbReference type="GO" id="GO:0015421">
    <property type="term" value="F:ABC-type oligopeptide transporter activity"/>
    <property type="evidence" value="ECO:0007669"/>
    <property type="project" value="TreeGrafter"/>
</dbReference>
<evidence type="ECO:0000256" key="2">
    <source>
        <dbReference type="ARBA" id="ARBA00022692"/>
    </source>
</evidence>
<dbReference type="PANTHER" id="PTHR43394:SF4">
    <property type="entry name" value="TOXIN SECRETION ABC TRANSPORTER ATP-BINDING PROTEIN"/>
    <property type="match status" value="1"/>
</dbReference>
<dbReference type="PANTHER" id="PTHR43394">
    <property type="entry name" value="ATP-DEPENDENT PERMEASE MDL1, MITOCHONDRIAL"/>
    <property type="match status" value="1"/>
</dbReference>
<dbReference type="GO" id="GO:0005524">
    <property type="term" value="F:ATP binding"/>
    <property type="evidence" value="ECO:0007669"/>
    <property type="project" value="UniProtKB-KW"/>
</dbReference>
<evidence type="ECO:0000256" key="1">
    <source>
        <dbReference type="ARBA" id="ARBA00004651"/>
    </source>
</evidence>
<feature type="transmembrane region" description="Helical" evidence="5">
    <location>
        <begin position="183"/>
        <end position="204"/>
    </location>
</feature>
<dbReference type="InterPro" id="IPR036640">
    <property type="entry name" value="ABC1_TM_sf"/>
</dbReference>
<dbReference type="InterPro" id="IPR027417">
    <property type="entry name" value="P-loop_NTPase"/>
</dbReference>
<dbReference type="OrthoDB" id="311344at2"/>
<dbReference type="Proteomes" id="UP000317977">
    <property type="component" value="Unassembled WGS sequence"/>
</dbReference>
<dbReference type="GO" id="GO:0005886">
    <property type="term" value="C:plasma membrane"/>
    <property type="evidence" value="ECO:0007669"/>
    <property type="project" value="UniProtKB-SubCell"/>
</dbReference>
<dbReference type="Pfam" id="PF00005">
    <property type="entry name" value="ABC_tran"/>
    <property type="match status" value="1"/>
</dbReference>
<dbReference type="SUPFAM" id="SSF52540">
    <property type="entry name" value="P-loop containing nucleoside triphosphate hydrolases"/>
    <property type="match status" value="1"/>
</dbReference>
<evidence type="ECO:0000259" key="6">
    <source>
        <dbReference type="PROSITE" id="PS50929"/>
    </source>
</evidence>
<feature type="transmembrane region" description="Helical" evidence="5">
    <location>
        <begin position="321"/>
        <end position="340"/>
    </location>
</feature>
<dbReference type="GO" id="GO:0016887">
    <property type="term" value="F:ATP hydrolysis activity"/>
    <property type="evidence" value="ECO:0007669"/>
    <property type="project" value="InterPro"/>
</dbReference>
<feature type="domain" description="ABC transmembrane type-1" evidence="6">
    <location>
        <begin position="186"/>
        <end position="465"/>
    </location>
</feature>
<evidence type="ECO:0000256" key="3">
    <source>
        <dbReference type="ARBA" id="ARBA00022989"/>
    </source>
</evidence>
<gene>
    <name evidence="7" type="ORF">Poly59_21930</name>
</gene>